<keyword evidence="3" id="KW-1185">Reference proteome</keyword>
<feature type="region of interest" description="Disordered" evidence="1">
    <location>
        <begin position="1"/>
        <end position="106"/>
    </location>
</feature>
<evidence type="ECO:0000313" key="3">
    <source>
        <dbReference type="Proteomes" id="UP000011650"/>
    </source>
</evidence>
<sequence length="329" mass="36083">MAQEDEGSESTSAEDELSAEIQRGLEESDEVGDDRSYQEIASDFDSEGGGPDDDEGLTGFVGVATLRDNGSDTHLPLPEPLVEASSEEDEDRPVPGTSTGVPLTKLGEGDEIYFGDLATSDLPELDGDVAVTVDDGSDRIVWLSTQKEFYQNAKQAGLDIRKYPKTNAVRWRPSRGTHELQIVPSARASKEDPSPFPNNSNSDLLEELSDVDPLGVDLVPYSPSSTESPSGRAGTRAVIICCFTYSTTAPKTNNTQVGDSEAVLLLTWPVLNGLPPETLLELFPKEKQYRWFVEDIHDQFLDWNWIHATEATDFVCRYDLVGIISEAYE</sequence>
<comment type="caution">
    <text evidence="2">The sequence shown here is derived from an EMBL/GenBank/DDBJ whole genome shotgun (WGS) entry which is preliminary data.</text>
</comment>
<gene>
    <name evidence="2" type="ORF">C469_09801</name>
</gene>
<organism evidence="2 3">
    <name type="scientific">Halorubrum lipolyticum DSM 21995</name>
    <dbReference type="NCBI Taxonomy" id="1227482"/>
    <lineage>
        <taxon>Archaea</taxon>
        <taxon>Methanobacteriati</taxon>
        <taxon>Methanobacteriota</taxon>
        <taxon>Stenosarchaea group</taxon>
        <taxon>Halobacteria</taxon>
        <taxon>Halobacteriales</taxon>
        <taxon>Haloferacaceae</taxon>
        <taxon>Halorubrum</taxon>
    </lineage>
</organism>
<name>M0NPR8_9EURY</name>
<dbReference type="PATRIC" id="fig|1227482.3.peg.1974"/>
<dbReference type="AlphaFoldDB" id="M0NPR8"/>
<feature type="region of interest" description="Disordered" evidence="1">
    <location>
        <begin position="183"/>
        <end position="203"/>
    </location>
</feature>
<protein>
    <submittedName>
        <fullName evidence="2">Uncharacterized protein</fullName>
    </submittedName>
</protein>
<dbReference type="EMBL" id="AOJG01000028">
    <property type="protein sequence ID" value="EMA59608.1"/>
    <property type="molecule type" value="Genomic_DNA"/>
</dbReference>
<accession>M0NPR8</accession>
<proteinExistence type="predicted"/>
<feature type="compositionally biased region" description="Acidic residues" evidence="1">
    <location>
        <begin position="1"/>
        <end position="18"/>
    </location>
</feature>
<reference evidence="2 3" key="1">
    <citation type="journal article" date="2014" name="PLoS Genet.">
        <title>Phylogenetically driven sequencing of extremely halophilic archaea reveals strategies for static and dynamic osmo-response.</title>
        <authorList>
            <person name="Becker E.A."/>
            <person name="Seitzer P.M."/>
            <person name="Tritt A."/>
            <person name="Larsen D."/>
            <person name="Krusor M."/>
            <person name="Yao A.I."/>
            <person name="Wu D."/>
            <person name="Madern D."/>
            <person name="Eisen J.A."/>
            <person name="Darling A.E."/>
            <person name="Facciotti M.T."/>
        </authorList>
    </citation>
    <scope>NUCLEOTIDE SEQUENCE [LARGE SCALE GENOMIC DNA]</scope>
    <source>
        <strain evidence="2 3">DSM 21995</strain>
    </source>
</reference>
<feature type="compositionally biased region" description="Acidic residues" evidence="1">
    <location>
        <begin position="42"/>
        <end position="56"/>
    </location>
</feature>
<evidence type="ECO:0000313" key="2">
    <source>
        <dbReference type="EMBL" id="EMA59608.1"/>
    </source>
</evidence>
<evidence type="ECO:0000256" key="1">
    <source>
        <dbReference type="SAM" id="MobiDB-lite"/>
    </source>
</evidence>
<dbReference type="Proteomes" id="UP000011650">
    <property type="component" value="Unassembled WGS sequence"/>
</dbReference>